<dbReference type="AlphaFoldDB" id="A0A8B8GC09"/>
<evidence type="ECO:0000256" key="2">
    <source>
        <dbReference type="ARBA" id="ARBA00022692"/>
    </source>
</evidence>
<keyword evidence="2 7" id="KW-0812">Transmembrane</keyword>
<dbReference type="CDD" id="cd11304">
    <property type="entry name" value="Cadherin_repeat"/>
    <property type="match status" value="2"/>
</dbReference>
<feature type="domain" description="Cadherin" evidence="9">
    <location>
        <begin position="336"/>
        <end position="433"/>
    </location>
</feature>
<dbReference type="GO" id="GO:0005886">
    <property type="term" value="C:plasma membrane"/>
    <property type="evidence" value="ECO:0007669"/>
    <property type="project" value="TreeGrafter"/>
</dbReference>
<evidence type="ECO:0000256" key="5">
    <source>
        <dbReference type="PROSITE-ProRule" id="PRU00043"/>
    </source>
</evidence>
<evidence type="ECO:0000256" key="6">
    <source>
        <dbReference type="SAM" id="MobiDB-lite"/>
    </source>
</evidence>
<accession>A0A8B8GC09</accession>
<keyword evidence="8" id="KW-0732">Signal</keyword>
<keyword evidence="7" id="KW-0472">Membrane</keyword>
<dbReference type="OrthoDB" id="6606209at2759"/>
<keyword evidence="5" id="KW-0106">Calcium</keyword>
<dbReference type="GeneID" id="112690522"/>
<name>A0A8B8GC09_9HEMI</name>
<dbReference type="InterPro" id="IPR015919">
    <property type="entry name" value="Cadherin-like_sf"/>
</dbReference>
<feature type="transmembrane region" description="Helical" evidence="7">
    <location>
        <begin position="637"/>
        <end position="657"/>
    </location>
</feature>
<feature type="domain" description="Cadherin" evidence="9">
    <location>
        <begin position="449"/>
        <end position="545"/>
    </location>
</feature>
<dbReference type="Pfam" id="PF00028">
    <property type="entry name" value="Cadherin"/>
    <property type="match status" value="1"/>
</dbReference>
<dbReference type="PANTHER" id="PTHR24028:SF343">
    <property type="entry name" value="CDH-4"/>
    <property type="match status" value="1"/>
</dbReference>
<proteinExistence type="predicted"/>
<evidence type="ECO:0000259" key="9">
    <source>
        <dbReference type="PROSITE" id="PS50268"/>
    </source>
</evidence>
<feature type="compositionally biased region" description="Basic and acidic residues" evidence="6">
    <location>
        <begin position="33"/>
        <end position="52"/>
    </location>
</feature>
<dbReference type="PANTHER" id="PTHR24028">
    <property type="entry name" value="CADHERIN-87A"/>
    <property type="match status" value="1"/>
</dbReference>
<dbReference type="PROSITE" id="PS50268">
    <property type="entry name" value="CADHERIN_2"/>
    <property type="match status" value="2"/>
</dbReference>
<feature type="region of interest" description="Disordered" evidence="6">
    <location>
        <begin position="30"/>
        <end position="52"/>
    </location>
</feature>
<evidence type="ECO:0000256" key="7">
    <source>
        <dbReference type="SAM" id="Phobius"/>
    </source>
</evidence>
<dbReference type="InterPro" id="IPR050174">
    <property type="entry name" value="Protocadherin/Cadherin-CA"/>
</dbReference>
<dbReference type="GO" id="GO:0005509">
    <property type="term" value="F:calcium ion binding"/>
    <property type="evidence" value="ECO:0007669"/>
    <property type="project" value="UniProtKB-UniRule"/>
</dbReference>
<protein>
    <submittedName>
        <fullName evidence="11">Uncharacterized protein LOC112690522 isoform X1</fullName>
    </submittedName>
</protein>
<keyword evidence="3 7" id="KW-1133">Transmembrane helix</keyword>
<dbReference type="GO" id="GO:0007156">
    <property type="term" value="P:homophilic cell adhesion via plasma membrane adhesion molecules"/>
    <property type="evidence" value="ECO:0007669"/>
    <property type="project" value="InterPro"/>
</dbReference>
<gene>
    <name evidence="11" type="primary">LOC112690522</name>
</gene>
<evidence type="ECO:0000256" key="1">
    <source>
        <dbReference type="ARBA" id="ARBA00004167"/>
    </source>
</evidence>
<dbReference type="SUPFAM" id="SSF49313">
    <property type="entry name" value="Cadherin-like"/>
    <property type="match status" value="1"/>
</dbReference>
<dbReference type="InterPro" id="IPR002126">
    <property type="entry name" value="Cadherin-like_dom"/>
</dbReference>
<feature type="chain" id="PRO_5034442966" evidence="8">
    <location>
        <begin position="26"/>
        <end position="754"/>
    </location>
</feature>
<evidence type="ECO:0000313" key="10">
    <source>
        <dbReference type="Proteomes" id="UP000694846"/>
    </source>
</evidence>
<evidence type="ECO:0000313" key="11">
    <source>
        <dbReference type="RefSeq" id="XP_025420335.1"/>
    </source>
</evidence>
<feature type="signal peptide" evidence="8">
    <location>
        <begin position="1"/>
        <end position="25"/>
    </location>
</feature>
<dbReference type="Gene3D" id="2.60.40.60">
    <property type="entry name" value="Cadherins"/>
    <property type="match status" value="2"/>
</dbReference>
<evidence type="ECO:0000256" key="8">
    <source>
        <dbReference type="SAM" id="SignalP"/>
    </source>
</evidence>
<sequence length="754" mass="84362">MVRDTCSRFLLFCAVLIVFPSDATALTKPANETNEHTHGFETTDAHEPDEGKEEFPFSKEYYSYKVQSTELGRNALLKPPIVYKTPDGYSLVLEPITNFCKVIDTSIITKFTVLNSNDEVYISIDEDLTNILTSDSTIVYKLKAINDANPNIVGGETTVLIRVVQFLPIPDTVLDFEEPNYSIKLSFGRKGKVFKFKIHKTALKAKEKDETLEFEKQPESYNHFIKEEYSFKGNYSLEYVPDHLWPMLRVSEDGDLEIIGVIDEGTYNFDVVAADFGPNSSTVLKARSRVNLFIDNVAVCNSKVSSFIKAYSKHYITERMKFQTAVPATGSNRNCTFAISHQYPFGSDTNFFAVNAKTGAVDVIRPIDRESYAFEGMEEPSAYLKLKIHCPPPNAVPDVQPFHLADKDSIAYDPTSTLVQLVIVDSNDNRPAFSERRMTVGYPVQDVATTVLPRHLVQVKAIDKDAGKHGKIQYSLKGNDANDFIVNPETGTIYCRTLVDDGNAVKTFDVVARDNEGKSEGYESVLTVTVKFLTYSDIVRVDVKFSTTEDHATVESQLSEISGVRMMSLTNDIVNTFVDGRWRIHRTLTVYGVNNTDDSLVPASELERKLANNAKILETSRMYSTKFDNQTGTVVSVVYAAMFCLMLSIIALGLLYFGYVKNGRYLSCIPSTSNTPLKDDMENMSQSNWITTFNRSNLSFNRVRLPGKITSPVSRSSKIIDDGCNVTVMEHSVYKAIPSKGKVSADNPLIVELE</sequence>
<organism evidence="10 11">
    <name type="scientific">Sipha flava</name>
    <name type="common">yellow sugarcane aphid</name>
    <dbReference type="NCBI Taxonomy" id="143950"/>
    <lineage>
        <taxon>Eukaryota</taxon>
        <taxon>Metazoa</taxon>
        <taxon>Ecdysozoa</taxon>
        <taxon>Arthropoda</taxon>
        <taxon>Hexapoda</taxon>
        <taxon>Insecta</taxon>
        <taxon>Pterygota</taxon>
        <taxon>Neoptera</taxon>
        <taxon>Paraneoptera</taxon>
        <taxon>Hemiptera</taxon>
        <taxon>Sternorrhyncha</taxon>
        <taxon>Aphidomorpha</taxon>
        <taxon>Aphidoidea</taxon>
        <taxon>Aphididae</taxon>
        <taxon>Sipha</taxon>
    </lineage>
</organism>
<dbReference type="Proteomes" id="UP000694846">
    <property type="component" value="Unplaced"/>
</dbReference>
<keyword evidence="4" id="KW-0325">Glycoprotein</keyword>
<evidence type="ECO:0000256" key="4">
    <source>
        <dbReference type="ARBA" id="ARBA00023180"/>
    </source>
</evidence>
<evidence type="ECO:0000256" key="3">
    <source>
        <dbReference type="ARBA" id="ARBA00022989"/>
    </source>
</evidence>
<reference evidence="11" key="1">
    <citation type="submission" date="2025-08" db="UniProtKB">
        <authorList>
            <consortium name="RefSeq"/>
        </authorList>
    </citation>
    <scope>IDENTIFICATION</scope>
    <source>
        <tissue evidence="11">Whole body</tissue>
    </source>
</reference>
<comment type="subcellular location">
    <subcellularLocation>
        <location evidence="1">Membrane</location>
        <topology evidence="1">Single-pass membrane protein</topology>
    </subcellularLocation>
</comment>
<keyword evidence="10" id="KW-1185">Reference proteome</keyword>
<dbReference type="RefSeq" id="XP_025420335.1">
    <property type="nucleotide sequence ID" value="XM_025564550.1"/>
</dbReference>